<accession>A0ABR3VFP3</accession>
<feature type="region of interest" description="Disordered" evidence="1">
    <location>
        <begin position="374"/>
        <end position="452"/>
    </location>
</feature>
<organism evidence="2 3">
    <name type="scientific">Humicola insolens</name>
    <name type="common">Soft-rot fungus</name>
    <dbReference type="NCBI Taxonomy" id="85995"/>
    <lineage>
        <taxon>Eukaryota</taxon>
        <taxon>Fungi</taxon>
        <taxon>Dikarya</taxon>
        <taxon>Ascomycota</taxon>
        <taxon>Pezizomycotina</taxon>
        <taxon>Sordariomycetes</taxon>
        <taxon>Sordariomycetidae</taxon>
        <taxon>Sordariales</taxon>
        <taxon>Chaetomiaceae</taxon>
        <taxon>Mycothermus</taxon>
    </lineage>
</organism>
<reference evidence="2 3" key="1">
    <citation type="journal article" date="2024" name="Commun. Biol.">
        <title>Comparative genomic analysis of thermophilic fungi reveals convergent evolutionary adaptations and gene losses.</title>
        <authorList>
            <person name="Steindorff A.S."/>
            <person name="Aguilar-Pontes M.V."/>
            <person name="Robinson A.J."/>
            <person name="Andreopoulos B."/>
            <person name="LaButti K."/>
            <person name="Kuo A."/>
            <person name="Mondo S."/>
            <person name="Riley R."/>
            <person name="Otillar R."/>
            <person name="Haridas S."/>
            <person name="Lipzen A."/>
            <person name="Grimwood J."/>
            <person name="Schmutz J."/>
            <person name="Clum A."/>
            <person name="Reid I.D."/>
            <person name="Moisan M.C."/>
            <person name="Butler G."/>
            <person name="Nguyen T.T.M."/>
            <person name="Dewar K."/>
            <person name="Conant G."/>
            <person name="Drula E."/>
            <person name="Henrissat B."/>
            <person name="Hansel C."/>
            <person name="Singer S."/>
            <person name="Hutchinson M.I."/>
            <person name="de Vries R.P."/>
            <person name="Natvig D.O."/>
            <person name="Powell A.J."/>
            <person name="Tsang A."/>
            <person name="Grigoriev I.V."/>
        </authorList>
    </citation>
    <scope>NUCLEOTIDE SEQUENCE [LARGE SCALE GENOMIC DNA]</scope>
    <source>
        <strain evidence="2 3">CBS 620.91</strain>
    </source>
</reference>
<feature type="region of interest" description="Disordered" evidence="1">
    <location>
        <begin position="1"/>
        <end position="36"/>
    </location>
</feature>
<name>A0ABR3VFP3_HUMIN</name>
<dbReference type="EMBL" id="JAZGSY010000127">
    <property type="protein sequence ID" value="KAL1840108.1"/>
    <property type="molecule type" value="Genomic_DNA"/>
</dbReference>
<dbReference type="Proteomes" id="UP001583172">
    <property type="component" value="Unassembled WGS sequence"/>
</dbReference>
<proteinExistence type="predicted"/>
<sequence length="609" mass="66328">MADEKDDLASLFGDDDFGDSAPLFMGGDDPESSTSPDCEWGFLQSAAHSAPHILLPEPQPALTLPRLTLPAVPDPPGAFLSPQVGHTSGDNVVSSQHFSHIGAIAESASEDQVEHFDENELEASLLGLWHATPGGEPHVDTPAVHHDADVEDAHGTNVSDHDHPQPTEADDAHIADAAQQSAPLNPVAQNQGGQEVDFVRPSQIPGYRFAGSGTNVNEKLPRRIDLVPGEIDKLVNFITLSKFLCPSPRRERTLNVLWGYCEFSEREGQLIGNEIREILADPFYEPMIQQPDRRIAETKKAMLETAFVVLHGKGLGYTWFSEHRHTDLSRTFFWPQDSTLVLFCFSQLVYKYYCNKRQKYQTRARAALEAEQRLRGMPGPSQGQPAAAESLERAASPAQAIDTGSEISSAAGAPQKASNETSPEGVATPASRLTNSPDDVTSPPPMKQPSDSAVTIKNVAALTGHTTPAPAEQFPSAESLAILKSRVEDIAAAKQPNSSEPKLDLVSTAFKAKVPADANLGYHIYFKSRVDGSDVAAPLSFQHTDHNLSQHAFPYLRSLLENAGYEPTFIMTTPLGRMTIENEEAWDRAICFVYNLRRAGGNVEVDVYI</sequence>
<keyword evidence="3" id="KW-1185">Reference proteome</keyword>
<evidence type="ECO:0000313" key="3">
    <source>
        <dbReference type="Proteomes" id="UP001583172"/>
    </source>
</evidence>
<comment type="caution">
    <text evidence="2">The sequence shown here is derived from an EMBL/GenBank/DDBJ whole genome shotgun (WGS) entry which is preliminary data.</text>
</comment>
<gene>
    <name evidence="2" type="ORF">VTJ49DRAFT_803</name>
</gene>
<protein>
    <submittedName>
        <fullName evidence="2">Uncharacterized protein</fullName>
    </submittedName>
</protein>
<evidence type="ECO:0000313" key="2">
    <source>
        <dbReference type="EMBL" id="KAL1840108.1"/>
    </source>
</evidence>
<evidence type="ECO:0000256" key="1">
    <source>
        <dbReference type="SAM" id="MobiDB-lite"/>
    </source>
</evidence>